<reference evidence="5" key="1">
    <citation type="journal article" date="2019" name="Int. J. Syst. Evol. Microbiol.">
        <title>The Global Catalogue of Microorganisms (GCM) 10K type strain sequencing project: providing services to taxonomists for standard genome sequencing and annotation.</title>
        <authorList>
            <consortium name="The Broad Institute Genomics Platform"/>
            <consortium name="The Broad Institute Genome Sequencing Center for Infectious Disease"/>
            <person name="Wu L."/>
            <person name="Ma J."/>
        </authorList>
    </citation>
    <scope>NUCLEOTIDE SEQUENCE [LARGE SCALE GENOMIC DNA]</scope>
    <source>
        <strain evidence="5">CCUG 60742</strain>
    </source>
</reference>
<dbReference type="SUPFAM" id="SSF46785">
    <property type="entry name" value="Winged helix' DNA-binding domain"/>
    <property type="match status" value="1"/>
</dbReference>
<evidence type="ECO:0000256" key="2">
    <source>
        <dbReference type="ARBA" id="ARBA00023163"/>
    </source>
</evidence>
<protein>
    <submittedName>
        <fullName evidence="4">DeoR family transcriptional regulator</fullName>
    </submittedName>
</protein>
<dbReference type="InterPro" id="IPR001034">
    <property type="entry name" value="DeoR_HTH"/>
</dbReference>
<dbReference type="InterPro" id="IPR036390">
    <property type="entry name" value="WH_DNA-bd_sf"/>
</dbReference>
<proteinExistence type="predicted"/>
<sequence length="68" mass="8485">MDYRSYEKRLDYILELIIKNRFRTVEDAAVRFGCSTRTIKRMLNHLRDRGHDIQYDRLQKKYFLKEKE</sequence>
<comment type="caution">
    <text evidence="4">The sequence shown here is derived from an EMBL/GenBank/DDBJ whole genome shotgun (WGS) entry which is preliminary data.</text>
</comment>
<evidence type="ECO:0000256" key="1">
    <source>
        <dbReference type="ARBA" id="ARBA00023015"/>
    </source>
</evidence>
<accession>A0ABW2ZEF7</accession>
<evidence type="ECO:0000259" key="3">
    <source>
        <dbReference type="Pfam" id="PF08220"/>
    </source>
</evidence>
<dbReference type="EMBL" id="JBHTIA010000003">
    <property type="protein sequence ID" value="MFD0764523.1"/>
    <property type="molecule type" value="Genomic_DNA"/>
</dbReference>
<dbReference type="RefSeq" id="WP_377140085.1">
    <property type="nucleotide sequence ID" value="NZ_JBHTIA010000003.1"/>
</dbReference>
<keyword evidence="5" id="KW-1185">Reference proteome</keyword>
<dbReference type="Gene3D" id="1.10.10.10">
    <property type="entry name" value="Winged helix-like DNA-binding domain superfamily/Winged helix DNA-binding domain"/>
    <property type="match status" value="1"/>
</dbReference>
<organism evidence="4 5">
    <name type="scientific">Mucilaginibacter lutimaris</name>
    <dbReference type="NCBI Taxonomy" id="931629"/>
    <lineage>
        <taxon>Bacteria</taxon>
        <taxon>Pseudomonadati</taxon>
        <taxon>Bacteroidota</taxon>
        <taxon>Sphingobacteriia</taxon>
        <taxon>Sphingobacteriales</taxon>
        <taxon>Sphingobacteriaceae</taxon>
        <taxon>Mucilaginibacter</taxon>
    </lineage>
</organism>
<feature type="domain" description="HTH deoR-type" evidence="3">
    <location>
        <begin position="9"/>
        <end position="50"/>
    </location>
</feature>
<dbReference type="Proteomes" id="UP001597073">
    <property type="component" value="Unassembled WGS sequence"/>
</dbReference>
<dbReference type="InterPro" id="IPR036388">
    <property type="entry name" value="WH-like_DNA-bd_sf"/>
</dbReference>
<evidence type="ECO:0000313" key="4">
    <source>
        <dbReference type="EMBL" id="MFD0764523.1"/>
    </source>
</evidence>
<gene>
    <name evidence="4" type="ORF">ACFQZI_06640</name>
</gene>
<evidence type="ECO:0000313" key="5">
    <source>
        <dbReference type="Proteomes" id="UP001597073"/>
    </source>
</evidence>
<dbReference type="Pfam" id="PF08220">
    <property type="entry name" value="HTH_DeoR"/>
    <property type="match status" value="1"/>
</dbReference>
<keyword evidence="1" id="KW-0805">Transcription regulation</keyword>
<name>A0ABW2ZEF7_9SPHI</name>
<keyword evidence="2" id="KW-0804">Transcription</keyword>